<evidence type="ECO:0000256" key="1">
    <source>
        <dbReference type="SAM" id="MobiDB-lite"/>
    </source>
</evidence>
<proteinExistence type="predicted"/>
<keyword evidence="3" id="KW-1185">Reference proteome</keyword>
<dbReference type="AlphaFoldDB" id="A0A2K9AE18"/>
<dbReference type="KEGG" id="kpd:CW740_10640"/>
<sequence length="122" mass="13454">MNQIKIAALCATLTTLSACTTSQGVDAAKALSNLFGGPPDRAQMLDSTVEEALQYEFDKCMSGKEFTADSQSKCIKLAYATVKEDMNLEERPGQDGTVIIERVDDDEMIYEDQSNQEEDKDE</sequence>
<organism evidence="2 3">
    <name type="scientific">Kangiella profundi</name>
    <dbReference type="NCBI Taxonomy" id="1561924"/>
    <lineage>
        <taxon>Bacteria</taxon>
        <taxon>Pseudomonadati</taxon>
        <taxon>Pseudomonadota</taxon>
        <taxon>Gammaproteobacteria</taxon>
        <taxon>Kangiellales</taxon>
        <taxon>Kangiellaceae</taxon>
        <taxon>Kangiella</taxon>
    </lineage>
</organism>
<accession>A0A2K9AE18</accession>
<protein>
    <submittedName>
        <fullName evidence="2">Uncharacterized protein</fullName>
    </submittedName>
</protein>
<feature type="region of interest" description="Disordered" evidence="1">
    <location>
        <begin position="90"/>
        <end position="122"/>
    </location>
</feature>
<dbReference type="PROSITE" id="PS51257">
    <property type="entry name" value="PROKAR_LIPOPROTEIN"/>
    <property type="match status" value="1"/>
</dbReference>
<evidence type="ECO:0000313" key="2">
    <source>
        <dbReference type="EMBL" id="AUD79677.1"/>
    </source>
</evidence>
<gene>
    <name evidence="2" type="ORF">CW740_10640</name>
</gene>
<evidence type="ECO:0000313" key="3">
    <source>
        <dbReference type="Proteomes" id="UP000232693"/>
    </source>
</evidence>
<reference evidence="2 3" key="1">
    <citation type="submission" date="2017-12" db="EMBL/GenBank/DDBJ databases">
        <title>Kangiella profundi FT102 completed genome.</title>
        <authorList>
            <person name="Xu J."/>
            <person name="Wang J."/>
            <person name="Lu Y."/>
        </authorList>
    </citation>
    <scope>NUCLEOTIDE SEQUENCE [LARGE SCALE GENOMIC DNA]</scope>
    <source>
        <strain evidence="2 3">FT102</strain>
    </source>
</reference>
<dbReference type="Proteomes" id="UP000232693">
    <property type="component" value="Chromosome"/>
</dbReference>
<feature type="compositionally biased region" description="Acidic residues" evidence="1">
    <location>
        <begin position="103"/>
        <end position="122"/>
    </location>
</feature>
<dbReference type="OrthoDB" id="6197538at2"/>
<name>A0A2K9AE18_9GAMM</name>
<dbReference type="RefSeq" id="WP_106647476.1">
    <property type="nucleotide sequence ID" value="NZ_BMGO01000001.1"/>
</dbReference>
<dbReference type="EMBL" id="CP025120">
    <property type="protein sequence ID" value="AUD79677.1"/>
    <property type="molecule type" value="Genomic_DNA"/>
</dbReference>